<feature type="compositionally biased region" description="Basic and acidic residues" evidence="3">
    <location>
        <begin position="104"/>
        <end position="116"/>
    </location>
</feature>
<dbReference type="AlphaFoldDB" id="A0A9P7GQ34"/>
<dbReference type="OrthoDB" id="8775810at2759"/>
<feature type="compositionally biased region" description="Basic and acidic residues" evidence="3">
    <location>
        <begin position="289"/>
        <end position="299"/>
    </location>
</feature>
<keyword evidence="5" id="KW-1185">Reference proteome</keyword>
<dbReference type="GO" id="GO:0006260">
    <property type="term" value="P:DNA replication"/>
    <property type="evidence" value="ECO:0007669"/>
    <property type="project" value="InterPro"/>
</dbReference>
<feature type="compositionally biased region" description="Low complexity" evidence="3">
    <location>
        <begin position="121"/>
        <end position="133"/>
    </location>
</feature>
<feature type="compositionally biased region" description="Pro residues" evidence="3">
    <location>
        <begin position="344"/>
        <end position="361"/>
    </location>
</feature>
<organism evidence="4 5">
    <name type="scientific">Sphagnurus paluster</name>
    <dbReference type="NCBI Taxonomy" id="117069"/>
    <lineage>
        <taxon>Eukaryota</taxon>
        <taxon>Fungi</taxon>
        <taxon>Dikarya</taxon>
        <taxon>Basidiomycota</taxon>
        <taxon>Agaricomycotina</taxon>
        <taxon>Agaricomycetes</taxon>
        <taxon>Agaricomycetidae</taxon>
        <taxon>Agaricales</taxon>
        <taxon>Tricholomatineae</taxon>
        <taxon>Lyophyllaceae</taxon>
        <taxon>Sphagnurus</taxon>
    </lineage>
</organism>
<feature type="compositionally biased region" description="Low complexity" evidence="3">
    <location>
        <begin position="146"/>
        <end position="164"/>
    </location>
</feature>
<feature type="region of interest" description="Disordered" evidence="3">
    <location>
        <begin position="511"/>
        <end position="555"/>
    </location>
</feature>
<feature type="region of interest" description="Disordered" evidence="3">
    <location>
        <begin position="243"/>
        <end position="404"/>
    </location>
</feature>
<accession>A0A9P7GQ34</accession>
<feature type="compositionally biased region" description="Acidic residues" evidence="3">
    <location>
        <begin position="394"/>
        <end position="404"/>
    </location>
</feature>
<evidence type="ECO:0000313" key="4">
    <source>
        <dbReference type="EMBL" id="KAG5654729.1"/>
    </source>
</evidence>
<feature type="region of interest" description="Disordered" evidence="3">
    <location>
        <begin position="48"/>
        <end position="223"/>
    </location>
</feature>
<proteinExistence type="predicted"/>
<feature type="compositionally biased region" description="Polar residues" evidence="3">
    <location>
        <begin position="245"/>
        <end position="262"/>
    </location>
</feature>
<sequence>MDVSTLKADIKAWERSFKSKNARDPTIQDIKLQPEIADKYRLYKKLSKNINASGPSTSAHNGSEPPATPTRSRPRSHQPLPTLLTQPRAIETTAPLTSFNPFSPRKDKGKQRESAVKLRTKSSSSPFKSKAPAVDPFPLLDLSKLAPRSATPPHSPPAAAGALSRARKRLRGEPVSPSPNKGKRRRIGSQTTLPFMRLVPDSSSSEDEEERDPNSTFISASPVKAPAGVKSFKLLFDEACGSKSAALTTGKSSLPRTRTKSTGRGLFGSKSAGGVDDDPEWDLGSVENLVEKGKHKAEPSKFTAPPTNGPPRIANGKAISSAAKNRNSVKRTLSDTEEPEDSATPPPSTGPSLLPPSPPPADSSTYRSKQFANAKGKGKAVPGGRKKAKTLTDDNVEEDEYDDSDTLLTSVKIVDRMRSHPTRSVAGQEGYDLDLDPDPILGYTRRGAPHGRETRLVTDGELSEGKFEVDLPDKLRRVLALESTESKARDTREERLVQGLVFGRRATHYDPDKGGEIWDVGEDDVRENGEEDSGRNTEGEDDWEGEPVPWEVGEL</sequence>
<feature type="region of interest" description="Disordered" evidence="3">
    <location>
        <begin position="421"/>
        <end position="459"/>
    </location>
</feature>
<dbReference type="EMBL" id="JABCKI010000002">
    <property type="protein sequence ID" value="KAG5654729.1"/>
    <property type="molecule type" value="Genomic_DNA"/>
</dbReference>
<dbReference type="CDD" id="cd22289">
    <property type="entry name" value="RecQL4_SLD2_NTD"/>
    <property type="match status" value="1"/>
</dbReference>
<reference evidence="4" key="1">
    <citation type="submission" date="2021-02" db="EMBL/GenBank/DDBJ databases">
        <authorList>
            <person name="Nieuwenhuis M."/>
            <person name="Van De Peppel L.J.J."/>
        </authorList>
    </citation>
    <scope>NUCLEOTIDE SEQUENCE</scope>
    <source>
        <strain evidence="4">D49</strain>
    </source>
</reference>
<evidence type="ECO:0000313" key="5">
    <source>
        <dbReference type="Proteomes" id="UP000717328"/>
    </source>
</evidence>
<protein>
    <recommendedName>
        <fullName evidence="6">DNA replication regulator SLD2</fullName>
    </recommendedName>
</protein>
<dbReference type="Pfam" id="PF11719">
    <property type="entry name" value="Drc1-Sld2"/>
    <property type="match status" value="1"/>
</dbReference>
<dbReference type="InterPro" id="IPR021110">
    <property type="entry name" value="DNA_rep_checkpnt_protein"/>
</dbReference>
<name>A0A9P7GQ34_9AGAR</name>
<evidence type="ECO:0000256" key="1">
    <source>
        <dbReference type="ARBA" id="ARBA00004123"/>
    </source>
</evidence>
<evidence type="ECO:0000256" key="3">
    <source>
        <dbReference type="SAM" id="MobiDB-lite"/>
    </source>
</evidence>
<keyword evidence="2" id="KW-0539">Nucleus</keyword>
<evidence type="ECO:0000256" key="2">
    <source>
        <dbReference type="ARBA" id="ARBA00023242"/>
    </source>
</evidence>
<reference evidence="4" key="2">
    <citation type="submission" date="2021-10" db="EMBL/GenBank/DDBJ databases">
        <title>Phylogenomics reveals ancestral predisposition of the termite-cultivated fungus Termitomyces towards a domesticated lifestyle.</title>
        <authorList>
            <person name="Auxier B."/>
            <person name="Grum-Grzhimaylo A."/>
            <person name="Cardenas M.E."/>
            <person name="Lodge J.D."/>
            <person name="Laessoe T."/>
            <person name="Pedersen O."/>
            <person name="Smith M.E."/>
            <person name="Kuyper T.W."/>
            <person name="Franco-Molano E.A."/>
            <person name="Baroni T.J."/>
            <person name="Aanen D.K."/>
        </authorList>
    </citation>
    <scope>NUCLEOTIDE SEQUENCE</scope>
    <source>
        <strain evidence="4">D49</strain>
    </source>
</reference>
<dbReference type="Proteomes" id="UP000717328">
    <property type="component" value="Unassembled WGS sequence"/>
</dbReference>
<feature type="compositionally biased region" description="Basic and acidic residues" evidence="3">
    <location>
        <begin position="450"/>
        <end position="459"/>
    </location>
</feature>
<dbReference type="Gene3D" id="1.10.10.1460">
    <property type="match status" value="1"/>
</dbReference>
<comment type="subcellular location">
    <subcellularLocation>
        <location evidence="1">Nucleus</location>
    </subcellularLocation>
</comment>
<gene>
    <name evidence="4" type="ORF">H0H81_007485</name>
</gene>
<feature type="compositionally biased region" description="Polar residues" evidence="3">
    <location>
        <begin position="48"/>
        <end position="61"/>
    </location>
</feature>
<evidence type="ECO:0008006" key="6">
    <source>
        <dbReference type="Google" id="ProtNLM"/>
    </source>
</evidence>
<feature type="compositionally biased region" description="Basic and acidic residues" evidence="3">
    <location>
        <begin position="526"/>
        <end position="538"/>
    </location>
</feature>
<dbReference type="GO" id="GO:0005634">
    <property type="term" value="C:nucleus"/>
    <property type="evidence" value="ECO:0007669"/>
    <property type="project" value="UniProtKB-SubCell"/>
</dbReference>
<comment type="caution">
    <text evidence="4">The sequence shown here is derived from an EMBL/GenBank/DDBJ whole genome shotgun (WGS) entry which is preliminary data.</text>
</comment>